<dbReference type="KEGG" id="psic:J4E96_14460"/>
<dbReference type="InterPro" id="IPR003615">
    <property type="entry name" value="HNH_nuc"/>
</dbReference>
<dbReference type="GO" id="GO:0008270">
    <property type="term" value="F:zinc ion binding"/>
    <property type="evidence" value="ECO:0007669"/>
    <property type="project" value="InterPro"/>
</dbReference>
<dbReference type="AlphaFoldDB" id="A0A8A4ZFW1"/>
<dbReference type="CDD" id="cd00085">
    <property type="entry name" value="HNHc"/>
    <property type="match status" value="1"/>
</dbReference>
<dbReference type="Pfam" id="PF01844">
    <property type="entry name" value="HNH"/>
    <property type="match status" value="1"/>
</dbReference>
<keyword evidence="2" id="KW-0255">Endonuclease</keyword>
<accession>A0A8A4ZFW1</accession>
<reference evidence="2" key="1">
    <citation type="submission" date="2021-03" db="EMBL/GenBank/DDBJ databases">
        <title>Pengzhenrongella sicca gen. nov., sp. nov., a new member of suborder Micrococcineae isolated from High-Arctic tundra soil.</title>
        <authorList>
            <person name="Peng F."/>
        </authorList>
    </citation>
    <scope>NUCLEOTIDE SEQUENCE</scope>
    <source>
        <strain evidence="2">LRZ-2</strain>
    </source>
</reference>
<dbReference type="GO" id="GO:0003676">
    <property type="term" value="F:nucleic acid binding"/>
    <property type="evidence" value="ECO:0007669"/>
    <property type="project" value="InterPro"/>
</dbReference>
<evidence type="ECO:0000259" key="1">
    <source>
        <dbReference type="SMART" id="SM00507"/>
    </source>
</evidence>
<dbReference type="InterPro" id="IPR002711">
    <property type="entry name" value="HNH"/>
</dbReference>
<evidence type="ECO:0000313" key="2">
    <source>
        <dbReference type="EMBL" id="QTE28558.1"/>
    </source>
</evidence>
<dbReference type="RefSeq" id="WP_227422794.1">
    <property type="nucleotide sequence ID" value="NZ_CP071868.1"/>
</dbReference>
<dbReference type="SMART" id="SM00507">
    <property type="entry name" value="HNHc"/>
    <property type="match status" value="1"/>
</dbReference>
<dbReference type="EMBL" id="CP071868">
    <property type="protein sequence ID" value="QTE28558.1"/>
    <property type="molecule type" value="Genomic_DNA"/>
</dbReference>
<keyword evidence="3" id="KW-1185">Reference proteome</keyword>
<sequence>MEIVFTEEEVPPLRHPNLGPWDASERDCPRCSTAFVPHRRDQLYCAPVCRAAAVERACAHCGKKFLTATKRRIYCGTRCRETVKATRDEVAAHARFGDVLPPGVQEAVHRKYHFAARGGYGVPGRVPSPARRAEVIERDGGLCQECGRPGTEVDHVGPGRELTELQLLCRDCHAKKTNPNLEYFMEGEFPKPGE</sequence>
<feature type="domain" description="HNH nuclease" evidence="1">
    <location>
        <begin position="130"/>
        <end position="174"/>
    </location>
</feature>
<dbReference type="Proteomes" id="UP000663937">
    <property type="component" value="Chromosome"/>
</dbReference>
<name>A0A8A4ZFW1_9MICO</name>
<evidence type="ECO:0000313" key="3">
    <source>
        <dbReference type="Proteomes" id="UP000663937"/>
    </source>
</evidence>
<proteinExistence type="predicted"/>
<organism evidence="2 3">
    <name type="scientific">Pengzhenrongella sicca</name>
    <dbReference type="NCBI Taxonomy" id="2819238"/>
    <lineage>
        <taxon>Bacteria</taxon>
        <taxon>Bacillati</taxon>
        <taxon>Actinomycetota</taxon>
        <taxon>Actinomycetes</taxon>
        <taxon>Micrococcales</taxon>
        <taxon>Pengzhenrongella</taxon>
    </lineage>
</organism>
<dbReference type="Gene3D" id="1.10.30.50">
    <property type="match status" value="1"/>
</dbReference>
<protein>
    <submittedName>
        <fullName evidence="2">HNH endonuclease</fullName>
    </submittedName>
</protein>
<keyword evidence="2" id="KW-0378">Hydrolase</keyword>
<gene>
    <name evidence="2" type="ORF">J4E96_14460</name>
</gene>
<keyword evidence="2" id="KW-0540">Nuclease</keyword>
<dbReference type="GO" id="GO:0004519">
    <property type="term" value="F:endonuclease activity"/>
    <property type="evidence" value="ECO:0007669"/>
    <property type="project" value="UniProtKB-KW"/>
</dbReference>